<dbReference type="CDD" id="cd03139">
    <property type="entry name" value="GATase1_PfpI_2"/>
    <property type="match status" value="1"/>
</dbReference>
<dbReference type="Pfam" id="PF01965">
    <property type="entry name" value="DJ-1_PfpI"/>
    <property type="match status" value="1"/>
</dbReference>
<dbReference type="InterPro" id="IPR002818">
    <property type="entry name" value="DJ-1/PfpI"/>
</dbReference>
<dbReference type="EMBL" id="BLZR01000001">
    <property type="protein sequence ID" value="GFP75322.1"/>
    <property type="molecule type" value="Genomic_DNA"/>
</dbReference>
<proteinExistence type="predicted"/>
<name>A0A6V8SFF2_9CLOT</name>
<dbReference type="AlphaFoldDB" id="A0A6V8SFF2"/>
<dbReference type="PANTHER" id="PTHR43130">
    <property type="entry name" value="ARAC-FAMILY TRANSCRIPTIONAL REGULATOR"/>
    <property type="match status" value="1"/>
</dbReference>
<reference evidence="2 3" key="1">
    <citation type="submission" date="2020-07" db="EMBL/GenBank/DDBJ databases">
        <title>A new beta-1,3-glucan-decomposing anaerobic bacterium isolated from anoxic soil subjected to biological soil disinfestation.</title>
        <authorList>
            <person name="Ueki A."/>
            <person name="Tonouchi A."/>
        </authorList>
    </citation>
    <scope>NUCLEOTIDE SEQUENCE [LARGE SCALE GENOMIC DNA]</scope>
    <source>
        <strain evidence="2 3">TW1</strain>
    </source>
</reference>
<feature type="domain" description="DJ-1/PfpI" evidence="1">
    <location>
        <begin position="7"/>
        <end position="168"/>
    </location>
</feature>
<dbReference type="Proteomes" id="UP000580568">
    <property type="component" value="Unassembled WGS sequence"/>
</dbReference>
<evidence type="ECO:0000313" key="3">
    <source>
        <dbReference type="Proteomes" id="UP000580568"/>
    </source>
</evidence>
<organism evidence="2 3">
    <name type="scientific">Clostridium fungisolvens</name>
    <dbReference type="NCBI Taxonomy" id="1604897"/>
    <lineage>
        <taxon>Bacteria</taxon>
        <taxon>Bacillati</taxon>
        <taxon>Bacillota</taxon>
        <taxon>Clostridia</taxon>
        <taxon>Eubacteriales</taxon>
        <taxon>Clostridiaceae</taxon>
        <taxon>Clostridium</taxon>
    </lineage>
</organism>
<keyword evidence="3" id="KW-1185">Reference proteome</keyword>
<dbReference type="RefSeq" id="WP_183276836.1">
    <property type="nucleotide sequence ID" value="NZ_BLZR01000001.1"/>
</dbReference>
<comment type="caution">
    <text evidence="2">The sequence shown here is derived from an EMBL/GenBank/DDBJ whole genome shotgun (WGS) entry which is preliminary data.</text>
</comment>
<gene>
    <name evidence="2" type="ORF">bsdtw1_01396</name>
</gene>
<dbReference type="SUPFAM" id="SSF52317">
    <property type="entry name" value="Class I glutamine amidotransferase-like"/>
    <property type="match status" value="1"/>
</dbReference>
<dbReference type="InterPro" id="IPR052158">
    <property type="entry name" value="INH-QAR"/>
</dbReference>
<protein>
    <submittedName>
        <fullName evidence="2">Isonitrile hydratase</fullName>
    </submittedName>
</protein>
<dbReference type="InterPro" id="IPR029062">
    <property type="entry name" value="Class_I_gatase-like"/>
</dbReference>
<dbReference type="Gene3D" id="3.40.50.880">
    <property type="match status" value="1"/>
</dbReference>
<dbReference type="PANTHER" id="PTHR43130:SF15">
    <property type="entry name" value="THIJ_PFPI FAMILY PROTEIN (AFU_ORTHOLOGUE AFUA_5G14240)"/>
    <property type="match status" value="1"/>
</dbReference>
<sequence length="201" mass="22915">MSYIVDVLLFDDFETLDVFGPVEILGKLPDIFKLNFISIDGEVIESSQRVRIESNLYKEEKDVERILIVPGGNGTRENVSDESFISFIRELHNRAKYTLSICTGSALLAKAGILDNKRATTNKKAYKWVTEQGEKVLWVEEARWVQDGKLYTSSGVSAGMDMTLGFIEDILGKAKALETSQRIEYIWNEDSTYDPFYKLYE</sequence>
<accession>A0A6V8SFF2</accession>
<evidence type="ECO:0000313" key="2">
    <source>
        <dbReference type="EMBL" id="GFP75322.1"/>
    </source>
</evidence>
<evidence type="ECO:0000259" key="1">
    <source>
        <dbReference type="Pfam" id="PF01965"/>
    </source>
</evidence>